<proteinExistence type="predicted"/>
<keyword evidence="3" id="KW-1185">Reference proteome</keyword>
<feature type="compositionally biased region" description="Basic and acidic residues" evidence="1">
    <location>
        <begin position="758"/>
        <end position="768"/>
    </location>
</feature>
<evidence type="ECO:0000313" key="2">
    <source>
        <dbReference type="EMBL" id="KAF4640218.1"/>
    </source>
</evidence>
<feature type="region of interest" description="Disordered" evidence="1">
    <location>
        <begin position="744"/>
        <end position="768"/>
    </location>
</feature>
<evidence type="ECO:0000313" key="3">
    <source>
        <dbReference type="Proteomes" id="UP000557509"/>
    </source>
</evidence>
<organism evidence="2 3">
    <name type="scientific">Toxoplasma gondii</name>
    <dbReference type="NCBI Taxonomy" id="5811"/>
    <lineage>
        <taxon>Eukaryota</taxon>
        <taxon>Sar</taxon>
        <taxon>Alveolata</taxon>
        <taxon>Apicomplexa</taxon>
        <taxon>Conoidasida</taxon>
        <taxon>Coccidia</taxon>
        <taxon>Eucoccidiorida</taxon>
        <taxon>Eimeriorina</taxon>
        <taxon>Sarcocystidae</taxon>
        <taxon>Toxoplasma</taxon>
    </lineage>
</organism>
<accession>A0A7J6JZ97</accession>
<sequence>MARISQPLFHPSSRLLPAFHVLSFPASSSARFTNLSLSSSYLSAARDGLPLPRGFRPLWRMQASKRNCLLAEFFSARSVQRISRRSSPRKPCLASLLPLTAFASALRPHISRSPSKPSSLSSASTASLSSASPASLSSASAASLSSSSLSPTGHHAANMKSSVSSVRWAFSDRRGVSSLQRRLHLTSSSSVSALLPPLRRLSSSPRAASLASPSLGVLALSPARRALLAASSASASSSPPVSGFASLLQKTRRLLKRNETPSFFQWQVEDSVLLLLSLSWIAVACGLFALFQWKTNTRDQRHPYLAEARRLVRKHETVREVFGSPLEFQSAEDSTDSSGLHKRAKLHVAGPKAKGSVFVSAFLPDSVDAGEEEEDSQSLFAGDELDWRALRERPFLLKLWLRDRIRAVHLALVSVASGEAYDDVKRSRGTSSSRKKDGKGNEGEEEGDEEEKEEEEEGATGRWTIESLFVHIEKREEGDEKSSGGEEEEEKKKKSKVLIAVKGNPYDNPDIDPLIKVEGSSRTNRHPVGAFLLFLLLLLLCRQTFSEIRGAIDRAACYQYLSYFSQNHPDLRRILHQTALRNASAAQARRGAPVEGERAGPAHAREAATDSGVRGSRTNPENQVDIQVSYFAGKMTATSIKGSASLTFSATSKPGGTNASESNQATAAVHANDHRIPNIAELRIEALRPSASAPFKTLVSSVRVIRESSEHDEVEGVPFPLLLSFSLPPTRIPPFRPSVSWSSFFSLSSSKSKKKRSAGKEDQTGRKP</sequence>
<feature type="compositionally biased region" description="Basic and acidic residues" evidence="1">
    <location>
        <begin position="595"/>
        <end position="608"/>
    </location>
</feature>
<feature type="region of interest" description="Disordered" evidence="1">
    <location>
        <begin position="422"/>
        <end position="459"/>
    </location>
</feature>
<comment type="caution">
    <text evidence="2">The sequence shown here is derived from an EMBL/GenBank/DDBJ whole genome shotgun (WGS) entry which is preliminary data.</text>
</comment>
<feature type="compositionally biased region" description="Basic and acidic residues" evidence="1">
    <location>
        <begin position="475"/>
        <end position="484"/>
    </location>
</feature>
<protein>
    <submittedName>
        <fullName evidence="2">Uncharacterized protein</fullName>
    </submittedName>
</protein>
<dbReference type="AlphaFoldDB" id="A0A7J6JZ97"/>
<reference evidence="2 3" key="1">
    <citation type="submission" date="2020-03" db="EMBL/GenBank/DDBJ databases">
        <title>Genome sequence of Toxoplasma gondii RH-88 strain.</title>
        <authorList>
            <person name="Lorenzi H.A."/>
            <person name="Venepally P."/>
            <person name="Rozenberg A."/>
            <person name="Sibley D."/>
        </authorList>
    </citation>
    <scope>NUCLEOTIDE SEQUENCE [LARGE SCALE GENOMIC DNA]</scope>
    <source>
        <strain evidence="2 3">RH-88</strain>
    </source>
</reference>
<dbReference type="EMBL" id="JAAUHK010000195">
    <property type="protein sequence ID" value="KAF4640218.1"/>
    <property type="molecule type" value="Genomic_DNA"/>
</dbReference>
<evidence type="ECO:0000256" key="1">
    <source>
        <dbReference type="SAM" id="MobiDB-lite"/>
    </source>
</evidence>
<feature type="region of interest" description="Disordered" evidence="1">
    <location>
        <begin position="585"/>
        <end position="619"/>
    </location>
</feature>
<feature type="region of interest" description="Disordered" evidence="1">
    <location>
        <begin position="475"/>
        <end position="495"/>
    </location>
</feature>
<dbReference type="VEuPathDB" id="ToxoDB:TGME49_236160"/>
<feature type="compositionally biased region" description="Acidic residues" evidence="1">
    <location>
        <begin position="443"/>
        <end position="458"/>
    </location>
</feature>
<name>A0A7J6JZ97_TOXGO</name>
<gene>
    <name evidence="2" type="ORF">TGRH88_041430</name>
</gene>
<dbReference type="Proteomes" id="UP000557509">
    <property type="component" value="Unassembled WGS sequence"/>
</dbReference>